<dbReference type="STRING" id="74873.A0A084WMC7"/>
<feature type="region of interest" description="Disordered" evidence="8">
    <location>
        <begin position="1"/>
        <end position="99"/>
    </location>
</feature>
<feature type="compositionally biased region" description="Low complexity" evidence="8">
    <location>
        <begin position="816"/>
        <end position="832"/>
    </location>
</feature>
<feature type="region of interest" description="Disordered" evidence="8">
    <location>
        <begin position="1744"/>
        <end position="1830"/>
    </location>
</feature>
<feature type="compositionally biased region" description="Basic and acidic residues" evidence="8">
    <location>
        <begin position="1430"/>
        <end position="1440"/>
    </location>
</feature>
<dbReference type="EMBL" id="KE525352">
    <property type="protein sequence ID" value="KFB51371.1"/>
    <property type="molecule type" value="Genomic_DNA"/>
</dbReference>
<dbReference type="OMA" id="YDDGQMA"/>
<dbReference type="GO" id="GO:0005829">
    <property type="term" value="C:cytosol"/>
    <property type="evidence" value="ECO:0007669"/>
    <property type="project" value="TreeGrafter"/>
</dbReference>
<feature type="compositionally biased region" description="Polar residues" evidence="8">
    <location>
        <begin position="796"/>
        <end position="815"/>
    </location>
</feature>
<evidence type="ECO:0000256" key="3">
    <source>
        <dbReference type="ARBA" id="ARBA00012759"/>
    </source>
</evidence>
<feature type="region of interest" description="Disordered" evidence="8">
    <location>
        <begin position="1225"/>
        <end position="1335"/>
    </location>
</feature>
<dbReference type="InterPro" id="IPR028889">
    <property type="entry name" value="USP"/>
</dbReference>
<feature type="compositionally biased region" description="Low complexity" evidence="8">
    <location>
        <begin position="614"/>
        <end position="625"/>
    </location>
</feature>
<feature type="region of interest" description="Disordered" evidence="8">
    <location>
        <begin position="649"/>
        <end position="697"/>
    </location>
</feature>
<feature type="compositionally biased region" description="Polar residues" evidence="8">
    <location>
        <begin position="884"/>
        <end position="894"/>
    </location>
</feature>
<feature type="compositionally biased region" description="Low complexity" evidence="8">
    <location>
        <begin position="63"/>
        <end position="90"/>
    </location>
</feature>
<dbReference type="Proteomes" id="UP000030765">
    <property type="component" value="Unassembled WGS sequence"/>
</dbReference>
<proteinExistence type="inferred from homology"/>
<feature type="compositionally biased region" description="Low complexity" evidence="8">
    <location>
        <begin position="209"/>
        <end position="226"/>
    </location>
</feature>
<feature type="region of interest" description="Disordered" evidence="8">
    <location>
        <begin position="1166"/>
        <end position="1210"/>
    </location>
</feature>
<keyword evidence="12" id="KW-1185">Reference proteome</keyword>
<feature type="compositionally biased region" description="Low complexity" evidence="8">
    <location>
        <begin position="14"/>
        <end position="25"/>
    </location>
</feature>
<dbReference type="SUPFAM" id="SSF54001">
    <property type="entry name" value="Cysteine proteinases"/>
    <property type="match status" value="1"/>
</dbReference>
<feature type="region of interest" description="Disordered" evidence="8">
    <location>
        <begin position="1108"/>
        <end position="1147"/>
    </location>
</feature>
<evidence type="ECO:0000256" key="5">
    <source>
        <dbReference type="ARBA" id="ARBA00022786"/>
    </source>
</evidence>
<dbReference type="Pfam" id="PF00443">
    <property type="entry name" value="UCH"/>
    <property type="match status" value="1"/>
</dbReference>
<feature type="compositionally biased region" description="Low complexity" evidence="8">
    <location>
        <begin position="1810"/>
        <end position="1830"/>
    </location>
</feature>
<evidence type="ECO:0000256" key="4">
    <source>
        <dbReference type="ARBA" id="ARBA00022670"/>
    </source>
</evidence>
<dbReference type="InterPro" id="IPR038765">
    <property type="entry name" value="Papain-like_cys_pep_sf"/>
</dbReference>
<comment type="similarity">
    <text evidence="2">Belongs to the peptidase C19 family. USP10 subfamily.</text>
</comment>
<feature type="compositionally biased region" description="Gly residues" evidence="8">
    <location>
        <begin position="1299"/>
        <end position="1308"/>
    </location>
</feature>
<feature type="compositionally biased region" description="Low complexity" evidence="8">
    <location>
        <begin position="1289"/>
        <end position="1298"/>
    </location>
</feature>
<feature type="compositionally biased region" description="Polar residues" evidence="8">
    <location>
        <begin position="1262"/>
        <end position="1278"/>
    </location>
</feature>
<feature type="region of interest" description="Disordered" evidence="8">
    <location>
        <begin position="524"/>
        <end position="546"/>
    </location>
</feature>
<feature type="compositionally biased region" description="Low complexity" evidence="8">
    <location>
        <begin position="1137"/>
        <end position="1147"/>
    </location>
</feature>
<dbReference type="OrthoDB" id="429671at2759"/>
<reference evidence="11" key="2">
    <citation type="submission" date="2020-05" db="UniProtKB">
        <authorList>
            <consortium name="EnsemblMetazoa"/>
        </authorList>
    </citation>
    <scope>IDENTIFICATION</scope>
</reference>
<feature type="region of interest" description="Disordered" evidence="8">
    <location>
        <begin position="866"/>
        <end position="1068"/>
    </location>
</feature>
<dbReference type="VEuPathDB" id="VectorBase:ASIS023242"/>
<keyword evidence="6" id="KW-0378">Hydrolase</keyword>
<evidence type="ECO:0000313" key="12">
    <source>
        <dbReference type="Proteomes" id="UP000030765"/>
    </source>
</evidence>
<feature type="region of interest" description="Disordered" evidence="8">
    <location>
        <begin position="342"/>
        <end position="372"/>
    </location>
</feature>
<dbReference type="InterPro" id="IPR050164">
    <property type="entry name" value="Peptidase_C19"/>
</dbReference>
<keyword evidence="7" id="KW-0788">Thiol protease</keyword>
<dbReference type="EMBL" id="ATLV01024424">
    <property type="status" value="NOT_ANNOTATED_CDS"/>
    <property type="molecule type" value="Genomic_DNA"/>
</dbReference>
<feature type="compositionally biased region" description="Polar residues" evidence="8">
    <location>
        <begin position="736"/>
        <end position="751"/>
    </location>
</feature>
<dbReference type="GO" id="GO:0016579">
    <property type="term" value="P:protein deubiquitination"/>
    <property type="evidence" value="ECO:0007669"/>
    <property type="project" value="InterPro"/>
</dbReference>
<feature type="compositionally biased region" description="Polar residues" evidence="8">
    <location>
        <begin position="995"/>
        <end position="1012"/>
    </location>
</feature>
<evidence type="ECO:0000259" key="9">
    <source>
        <dbReference type="PROSITE" id="PS50235"/>
    </source>
</evidence>
<keyword evidence="5" id="KW-0833">Ubl conjugation pathway</keyword>
<dbReference type="InterPro" id="IPR018200">
    <property type="entry name" value="USP_CS"/>
</dbReference>
<feature type="compositionally biased region" description="Gly residues" evidence="8">
    <location>
        <begin position="1749"/>
        <end position="1770"/>
    </location>
</feature>
<evidence type="ECO:0000256" key="2">
    <source>
        <dbReference type="ARBA" id="ARBA00005427"/>
    </source>
</evidence>
<feature type="compositionally biased region" description="Low complexity" evidence="8">
    <location>
        <begin position="950"/>
        <end position="973"/>
    </location>
</feature>
<evidence type="ECO:0000313" key="10">
    <source>
        <dbReference type="EMBL" id="KFB51371.1"/>
    </source>
</evidence>
<evidence type="ECO:0000256" key="6">
    <source>
        <dbReference type="ARBA" id="ARBA00022801"/>
    </source>
</evidence>
<feature type="compositionally biased region" description="Low complexity" evidence="8">
    <location>
        <begin position="767"/>
        <end position="791"/>
    </location>
</feature>
<dbReference type="PROSITE" id="PS50235">
    <property type="entry name" value="USP_3"/>
    <property type="match status" value="1"/>
</dbReference>
<dbReference type="GO" id="GO:0030330">
    <property type="term" value="P:DNA damage response, signal transduction by p53 class mediator"/>
    <property type="evidence" value="ECO:0007669"/>
    <property type="project" value="TreeGrafter"/>
</dbReference>
<feature type="compositionally biased region" description="Polar residues" evidence="8">
    <location>
        <begin position="241"/>
        <end position="257"/>
    </location>
</feature>
<dbReference type="Gene3D" id="3.90.70.10">
    <property type="entry name" value="Cysteine proteinases"/>
    <property type="match status" value="1"/>
</dbReference>
<feature type="compositionally biased region" description="Low complexity" evidence="8">
    <location>
        <begin position="867"/>
        <end position="877"/>
    </location>
</feature>
<name>A0A084WMC7_ANOSI</name>
<evidence type="ECO:0000256" key="7">
    <source>
        <dbReference type="ARBA" id="ARBA00022807"/>
    </source>
</evidence>
<feature type="region of interest" description="Disordered" evidence="8">
    <location>
        <begin position="180"/>
        <end position="257"/>
    </location>
</feature>
<evidence type="ECO:0000313" key="11">
    <source>
        <dbReference type="EnsemblMetazoa" id="ASIC019598-PA"/>
    </source>
</evidence>
<feature type="domain" description="USP" evidence="9">
    <location>
        <begin position="1363"/>
        <end position="1735"/>
    </location>
</feature>
<dbReference type="EnsemblMetazoa" id="ASIC019598-RA">
    <property type="protein sequence ID" value="ASIC019598-PA"/>
    <property type="gene ID" value="ASIC019598"/>
</dbReference>
<dbReference type="PROSITE" id="PS00973">
    <property type="entry name" value="USP_2"/>
    <property type="match status" value="1"/>
</dbReference>
<keyword evidence="4" id="KW-0645">Protease</keyword>
<dbReference type="GO" id="GO:0010506">
    <property type="term" value="P:regulation of autophagy"/>
    <property type="evidence" value="ECO:0007669"/>
    <property type="project" value="TreeGrafter"/>
</dbReference>
<reference evidence="10 12" key="1">
    <citation type="journal article" date="2014" name="BMC Genomics">
        <title>Genome sequence of Anopheles sinensis provides insight into genetics basis of mosquito competence for malaria parasites.</title>
        <authorList>
            <person name="Zhou D."/>
            <person name="Zhang D."/>
            <person name="Ding G."/>
            <person name="Shi L."/>
            <person name="Hou Q."/>
            <person name="Ye Y."/>
            <person name="Xu Y."/>
            <person name="Zhou H."/>
            <person name="Xiong C."/>
            <person name="Li S."/>
            <person name="Yu J."/>
            <person name="Hong S."/>
            <person name="Yu X."/>
            <person name="Zou P."/>
            <person name="Chen C."/>
            <person name="Chang X."/>
            <person name="Wang W."/>
            <person name="Lv Y."/>
            <person name="Sun Y."/>
            <person name="Ma L."/>
            <person name="Shen B."/>
            <person name="Zhu C."/>
        </authorList>
    </citation>
    <scope>NUCLEOTIDE SEQUENCE [LARGE SCALE GENOMIC DNA]</scope>
</reference>
<dbReference type="GO" id="GO:0006508">
    <property type="term" value="P:proteolysis"/>
    <property type="evidence" value="ECO:0007669"/>
    <property type="project" value="UniProtKB-KW"/>
</dbReference>
<feature type="region of interest" description="Disordered" evidence="8">
    <location>
        <begin position="1500"/>
        <end position="1521"/>
    </location>
</feature>
<accession>A0A084WMC7</accession>
<evidence type="ECO:0000256" key="8">
    <source>
        <dbReference type="SAM" id="MobiDB-lite"/>
    </source>
</evidence>
<feature type="compositionally biased region" description="Low complexity" evidence="8">
    <location>
        <begin position="655"/>
        <end position="672"/>
    </location>
</feature>
<organism evidence="10">
    <name type="scientific">Anopheles sinensis</name>
    <name type="common">Mosquito</name>
    <dbReference type="NCBI Taxonomy" id="74873"/>
    <lineage>
        <taxon>Eukaryota</taxon>
        <taxon>Metazoa</taxon>
        <taxon>Ecdysozoa</taxon>
        <taxon>Arthropoda</taxon>
        <taxon>Hexapoda</taxon>
        <taxon>Insecta</taxon>
        <taxon>Pterygota</taxon>
        <taxon>Neoptera</taxon>
        <taxon>Endopterygota</taxon>
        <taxon>Diptera</taxon>
        <taxon>Nematocera</taxon>
        <taxon>Culicoidea</taxon>
        <taxon>Culicidae</taxon>
        <taxon>Anophelinae</taxon>
        <taxon>Anopheles</taxon>
    </lineage>
</organism>
<feature type="region of interest" description="Disordered" evidence="8">
    <location>
        <begin position="597"/>
        <end position="637"/>
    </location>
</feature>
<evidence type="ECO:0000256" key="1">
    <source>
        <dbReference type="ARBA" id="ARBA00000707"/>
    </source>
</evidence>
<feature type="region of interest" description="Disordered" evidence="8">
    <location>
        <begin position="1427"/>
        <end position="1446"/>
    </location>
</feature>
<sequence>MNRTEKDTTRPAASSSSSSNSSPSSYQFLDLTDAGENDASTLMGILYPPHGPPPTSVGRPVGADDAGFGSASASSSATTERRAATAGAEEQPCTNGLNPNAQAFDPLLVLVMDESSGKARSRLVEEPLQMGGVPTVPFVAVRKPPRMPAIPNRPLILLDQPPPPIAAGSVLQHHLPPVPTFASQQQQQQPSLQAPPQQMHQHASFGHRSASIASAPTASAPLPTLGAGDGPGGRNSDRDSNGNQLQQQSLPPVSNHQQQVMPHVYTPIPASAYMQPGPHGMYPVQMLPQTVPNNVYVSNLTANVNVHGYMSHAISPYLATATPPGAYMSADVAGGQDLQLVQPSPVPMSTRGGMRRGGRNSRGGNNSRSRGGYMVGGAGQYGGFGAPYYMLSPHPAAQHATGAPLFMTTPHMPMYNYTALHGYPSMMVSYIPPEYSMYDDKGDDQSGGGQPGHDEGVLHAPGQMWPPGQMSLECNPEMGEYLPAGMYEPQQGMPPPMAHHHVLDPNVPGFTMQMAAAPVQMQDEYESLQQGGPPQPDDYNGNIHSSNSSMHSPVGVVTSVAQQQQHQQHNMAYMVQPQQDLGGQPMMNAVQMESEVLVEPDQQQPQQHHHQQQHQHQQQMMEQQQALPPMDASGGVNNNYVEQQQYIQSHPPPHFAGAAGPPQHAALQQQEQQEQEHLQHQQPHAVQHHQQQAAASAAINVTESPPVAFQHQAQQHCLVDADGNDGNNNNRKHEATSPQHAESVFITNTTPLPLAAVNMSNNPPPSSNQSTPQNQQQQQQQTAGAASNASGKGLTQHATNAANKMQQQQHLNVPNQTSQQQGGAYQQQQTAQPAQSAPIAGYAASVAAQDPTKAMEKLSLKEDRRAAVGSVAAAPPSGGEGGNAQRSGGSTVQQTPPPVAAGGSAWVANSGGIGPKKSTASVSVSAIPNKEFPGSAGGGHQQHKNGSPVPFTALGATATPPAPKQTTTAAGQKNFPDNHHQQRQHTTVSGAAGQQIVSSPAGGQQNTSSTAAPPQMESKKVEAIPQRSVSTTASSATSSTASNVAAPEAVTTSGKSTTQHHPNHSNDVVIVPTPATSNMVKSADNKPTVVINHPLNIPPPDHLLNIPPPIIVPPPQIPSGGPPPPQPNKTWASLFNSSSSSSSSSAASVMSSSSSVAVNTAASTTGLSSGAATSHHHPYSGPAQQHQQQTGPGGVNFAPPVNRAASAGGPALGPIVGQSAASTPVASSLAGSGSSPATDGGAGGSGSKKPVAKVQPYERGNLSATTGSGPMSYSSAAASTPGGAHTNTSASASVTASSGKGGKGGGSSGQAASGASKNTNSVSSSKDIGGATGGDQKDEYSLKFGDFLSAYRIENNNVSLTPRGLINRSNYCYINTILQALMACPPFYHLMRTIRTLHAAKNTKHPKPFIDAMCSLVGEFSQLPLRSKAQQREKPKKDDTPEIQVDTPFEPVGIHKILNGVRSDIFQVEGRQEDAEEFLGCVLNRLNDEMIEFMKLNKPDQAGVNGEEPTNGEVHGEDDDDWMVICGNRNKGTVTRTTDFGRSPISDIFGGKLRSRVQRDGVPPTYNIQPFFTLPLDIEKAASVKEALEQLVGRDELEGVTCSKTKQEVAAWQQVTLEQLPVVLILHLKCFDYKMDGCTKILKAVDFPIELKIDSKLMSSKGKSYSAKQKQYRLFAVVYHDGKEASKGHYITDVYHAGYGSWIRYDDSTVKPVPEFNVLRPRTPRVPYLLYYRRMDTHFLDTAAETGGRRGGASGGDGGSSGGRGGGGGSSHSSGGPERHNSHHHHANDHGRGGGSGGYGGANSYGSGGNHYANSGSGYGHSNSGHYGSK</sequence>
<feature type="compositionally biased region" description="Low complexity" evidence="8">
    <location>
        <begin position="680"/>
        <end position="697"/>
    </location>
</feature>
<dbReference type="VEuPathDB" id="VectorBase:ASIC019598"/>
<dbReference type="PANTHER" id="PTHR24006:SF687">
    <property type="entry name" value="UBIQUITIN CARBOXYL-TERMINAL HYDROLASE 10"/>
    <property type="match status" value="1"/>
</dbReference>
<comment type="catalytic activity">
    <reaction evidence="1">
        <text>Thiol-dependent hydrolysis of ester, thioester, amide, peptide and isopeptide bonds formed by the C-terminal Gly of ubiquitin (a 76-residue protein attached to proteins as an intracellular targeting signal).</text>
        <dbReference type="EC" id="3.4.19.12"/>
    </reaction>
</comment>
<gene>
    <name evidence="10" type="ORF">ZHAS_00019598</name>
</gene>
<feature type="region of interest" description="Disordered" evidence="8">
    <location>
        <begin position="719"/>
        <end position="832"/>
    </location>
</feature>
<dbReference type="PANTHER" id="PTHR24006">
    <property type="entry name" value="UBIQUITIN CARBOXYL-TERMINAL HYDROLASE"/>
    <property type="match status" value="1"/>
</dbReference>
<dbReference type="InterPro" id="IPR001394">
    <property type="entry name" value="Peptidase_C19_UCH"/>
</dbReference>
<feature type="compositionally biased region" description="Polar residues" evidence="8">
    <location>
        <begin position="1050"/>
        <end position="1060"/>
    </location>
</feature>
<feature type="compositionally biased region" description="Pro residues" evidence="8">
    <location>
        <begin position="1108"/>
        <end position="1127"/>
    </location>
</feature>
<feature type="compositionally biased region" description="Low complexity" evidence="8">
    <location>
        <begin position="362"/>
        <end position="372"/>
    </location>
</feature>
<feature type="compositionally biased region" description="Gly residues" evidence="8">
    <location>
        <begin position="1793"/>
        <end position="1809"/>
    </location>
</feature>
<dbReference type="GO" id="GO:0004843">
    <property type="term" value="F:cysteine-type deubiquitinase activity"/>
    <property type="evidence" value="ECO:0007669"/>
    <property type="project" value="UniProtKB-EC"/>
</dbReference>
<feature type="compositionally biased region" description="Low complexity" evidence="8">
    <location>
        <begin position="1028"/>
        <end position="1046"/>
    </location>
</feature>
<dbReference type="GO" id="GO:0005634">
    <property type="term" value="C:nucleus"/>
    <property type="evidence" value="ECO:0007669"/>
    <property type="project" value="TreeGrafter"/>
</dbReference>
<dbReference type="FunFam" id="3.90.70.10:FF:000092">
    <property type="entry name" value="Ubiquitin carboxyl-terminal hydrolase"/>
    <property type="match status" value="1"/>
</dbReference>
<feature type="compositionally biased region" description="Low complexity" evidence="8">
    <location>
        <begin position="182"/>
        <end position="198"/>
    </location>
</feature>
<dbReference type="EC" id="3.4.19.12" evidence="3"/>
<protein>
    <recommendedName>
        <fullName evidence="3">ubiquitinyl hydrolase 1</fullName>
        <ecNumber evidence="3">3.4.19.12</ecNumber>
    </recommendedName>
</protein>
<feature type="compositionally biased region" description="Low complexity" evidence="8">
    <location>
        <begin position="1226"/>
        <end position="1235"/>
    </location>
</feature>